<gene>
    <name evidence="1" type="ORF">EF096_15755</name>
</gene>
<evidence type="ECO:0000313" key="2">
    <source>
        <dbReference type="Proteomes" id="UP000275199"/>
    </source>
</evidence>
<dbReference type="Proteomes" id="UP000275199">
    <property type="component" value="Unassembled WGS sequence"/>
</dbReference>
<protein>
    <submittedName>
        <fullName evidence="1">Uncharacterized protein</fullName>
    </submittedName>
</protein>
<proteinExistence type="predicted"/>
<organism evidence="1 2">
    <name type="scientific">Pseudomonas neustonica</name>
    <dbReference type="NCBI Taxonomy" id="2487346"/>
    <lineage>
        <taxon>Bacteria</taxon>
        <taxon>Pseudomonadati</taxon>
        <taxon>Pseudomonadota</taxon>
        <taxon>Gammaproteobacteria</taxon>
        <taxon>Pseudomonadales</taxon>
        <taxon>Pseudomonadaceae</taxon>
        <taxon>Pseudomonas</taxon>
    </lineage>
</organism>
<evidence type="ECO:0000313" key="1">
    <source>
        <dbReference type="EMBL" id="ROZ82114.1"/>
    </source>
</evidence>
<comment type="caution">
    <text evidence="1">The sequence shown here is derived from an EMBL/GenBank/DDBJ whole genome shotgun (WGS) entry which is preliminary data.</text>
</comment>
<name>A0ABX9XEQ7_9PSED</name>
<keyword evidence="2" id="KW-1185">Reference proteome</keyword>
<reference evidence="1 2" key="1">
    <citation type="submission" date="2018-11" db="EMBL/GenBank/DDBJ databases">
        <authorList>
            <person name="Jang G.I."/>
            <person name="Hwang C.Y."/>
        </authorList>
    </citation>
    <scope>NUCLEOTIDE SEQUENCE [LARGE SCALE GENOMIC DNA]</scope>
    <source>
        <strain evidence="1 2">SSM26</strain>
    </source>
</reference>
<accession>A0ABX9XEQ7</accession>
<dbReference type="EMBL" id="RKKU01000024">
    <property type="protein sequence ID" value="ROZ82114.1"/>
    <property type="molecule type" value="Genomic_DNA"/>
</dbReference>
<sequence>MLKNPDAINKIVADTGLAIVVGGNRAALSLIKQPVRTPNSKLPEPNGFCQALWAVAARAISTPSSNSADDSGPWDGGHAA</sequence>